<dbReference type="Proteomes" id="UP001448207">
    <property type="component" value="Unassembled WGS sequence"/>
</dbReference>
<feature type="transmembrane region" description="Helical" evidence="5">
    <location>
        <begin position="6"/>
        <end position="30"/>
    </location>
</feature>
<evidence type="ECO:0000256" key="2">
    <source>
        <dbReference type="ARBA" id="ARBA00022692"/>
    </source>
</evidence>
<comment type="subcellular location">
    <subcellularLocation>
        <location evidence="1">Membrane</location>
        <topology evidence="1">Multi-pass membrane protein</topology>
    </subcellularLocation>
</comment>
<dbReference type="Gene3D" id="1.20.1280.290">
    <property type="match status" value="2"/>
</dbReference>
<gene>
    <name evidence="6" type="ORF">J3Q64DRAFT_1639260</name>
</gene>
<feature type="transmembrane region" description="Helical" evidence="5">
    <location>
        <begin position="42"/>
        <end position="60"/>
    </location>
</feature>
<reference evidence="6 7" key="1">
    <citation type="submission" date="2024-04" db="EMBL/GenBank/DDBJ databases">
        <title>Symmetric and asymmetric DNA N6-adenine methylation regulates different biological responses in Mucorales.</title>
        <authorList>
            <consortium name="Lawrence Berkeley National Laboratory"/>
            <person name="Lax C."/>
            <person name="Mondo S.J."/>
            <person name="Osorio-Concepcion M."/>
            <person name="Muszewska A."/>
            <person name="Corrochano-Luque M."/>
            <person name="Gutierrez G."/>
            <person name="Riley R."/>
            <person name="Lipzen A."/>
            <person name="Guo J."/>
            <person name="Hundley H."/>
            <person name="Amirebrahimi M."/>
            <person name="Ng V."/>
            <person name="Lorenzo-Gutierrez D."/>
            <person name="Binder U."/>
            <person name="Yang J."/>
            <person name="Song Y."/>
            <person name="Canovas D."/>
            <person name="Navarro E."/>
            <person name="Freitag M."/>
            <person name="Gabaldon T."/>
            <person name="Grigoriev I.V."/>
            <person name="Corrochano L.M."/>
            <person name="Nicolas F.E."/>
            <person name="Garre V."/>
        </authorList>
    </citation>
    <scope>NUCLEOTIDE SEQUENCE [LARGE SCALE GENOMIC DNA]</scope>
    <source>
        <strain evidence="6 7">L51</strain>
    </source>
</reference>
<dbReference type="SMART" id="SM00679">
    <property type="entry name" value="CTNS"/>
    <property type="match status" value="2"/>
</dbReference>
<feature type="transmembrane region" description="Helical" evidence="5">
    <location>
        <begin position="151"/>
        <end position="172"/>
    </location>
</feature>
<feature type="transmembrane region" description="Helical" evidence="5">
    <location>
        <begin position="66"/>
        <end position="87"/>
    </location>
</feature>
<accession>A0ABR3B3U7</accession>
<proteinExistence type="predicted"/>
<dbReference type="InterPro" id="IPR006603">
    <property type="entry name" value="PQ-loop_rpt"/>
</dbReference>
<organism evidence="6 7">
    <name type="scientific">Phycomyces blakesleeanus</name>
    <dbReference type="NCBI Taxonomy" id="4837"/>
    <lineage>
        <taxon>Eukaryota</taxon>
        <taxon>Fungi</taxon>
        <taxon>Fungi incertae sedis</taxon>
        <taxon>Mucoromycota</taxon>
        <taxon>Mucoromycotina</taxon>
        <taxon>Mucoromycetes</taxon>
        <taxon>Mucorales</taxon>
        <taxon>Phycomycetaceae</taxon>
        <taxon>Phycomyces</taxon>
    </lineage>
</organism>
<dbReference type="Pfam" id="PF04193">
    <property type="entry name" value="PQ-loop"/>
    <property type="match status" value="2"/>
</dbReference>
<feature type="transmembrane region" description="Helical" evidence="5">
    <location>
        <begin position="228"/>
        <end position="247"/>
    </location>
</feature>
<dbReference type="EMBL" id="JBCLYO010000008">
    <property type="protein sequence ID" value="KAL0086503.1"/>
    <property type="molecule type" value="Genomic_DNA"/>
</dbReference>
<evidence type="ECO:0000256" key="1">
    <source>
        <dbReference type="ARBA" id="ARBA00004141"/>
    </source>
</evidence>
<feature type="transmembrane region" description="Helical" evidence="5">
    <location>
        <begin position="192"/>
        <end position="208"/>
    </location>
</feature>
<comment type="caution">
    <text evidence="6">The sequence shown here is derived from an EMBL/GenBank/DDBJ whole genome shotgun (WGS) entry which is preliminary data.</text>
</comment>
<evidence type="ECO:0000256" key="5">
    <source>
        <dbReference type="SAM" id="Phobius"/>
    </source>
</evidence>
<keyword evidence="3 5" id="KW-1133">Transmembrane helix</keyword>
<keyword evidence="7" id="KW-1185">Reference proteome</keyword>
<evidence type="ECO:0000313" key="7">
    <source>
        <dbReference type="Proteomes" id="UP001448207"/>
    </source>
</evidence>
<dbReference type="InterPro" id="IPR051415">
    <property type="entry name" value="LAAT-1"/>
</dbReference>
<evidence type="ECO:0000256" key="3">
    <source>
        <dbReference type="ARBA" id="ARBA00022989"/>
    </source>
</evidence>
<evidence type="ECO:0000313" key="6">
    <source>
        <dbReference type="EMBL" id="KAL0086503.1"/>
    </source>
</evidence>
<feature type="transmembrane region" description="Helical" evidence="5">
    <location>
        <begin position="259"/>
        <end position="282"/>
    </location>
</feature>
<dbReference type="PANTHER" id="PTHR16201">
    <property type="entry name" value="SEVEN TRANSMEMBRANE PROTEIN 1-RELATED"/>
    <property type="match status" value="1"/>
</dbReference>
<keyword evidence="4 5" id="KW-0472">Membrane</keyword>
<protein>
    <submittedName>
        <fullName evidence="6">PQ loop repeat-domain-containing protein</fullName>
    </submittedName>
</protein>
<name>A0ABR3B3U7_PHYBL</name>
<feature type="non-terminal residue" evidence="6">
    <location>
        <position position="1"/>
    </location>
</feature>
<sequence length="291" mass="33064">IMWDPVFASSLAGYASFACWVIVFAPQLFINYKRKNGDGLSMTFLVIWLAGDLFNLAGVVMQDLLVTMFILALWYTVADMGLIWQVVHYRKINKRLREEVVVDTDTDDLQTCGSREERMSTETDPLIEQTGSISRFIESLSIEEKEISTTVLNLVGGSSVILLILGSCYAYYSVHLKTPKDPEDGMPEQMLSVFPQILGWLSAILYVGSRIPQIIKNTKKKSTDGLSLGMFMCAVMGNVFFTLSIFLRSTDRHYLLINLPWIIGSSGTLVFDFMIFLQFFIFKKKENYRLD</sequence>
<dbReference type="PANTHER" id="PTHR16201:SF44">
    <property type="entry name" value="SEVEN TRANSMEMBRANE PROTEIN 1"/>
    <property type="match status" value="1"/>
</dbReference>
<keyword evidence="2 5" id="KW-0812">Transmembrane</keyword>
<evidence type="ECO:0000256" key="4">
    <source>
        <dbReference type="ARBA" id="ARBA00023136"/>
    </source>
</evidence>